<name>A0A3P1YEQ5_TANFO</name>
<proteinExistence type="predicted"/>
<dbReference type="EMBL" id="RQYN01000114">
    <property type="protein sequence ID" value="RRD69402.1"/>
    <property type="molecule type" value="Genomic_DNA"/>
</dbReference>
<accession>A0A3P1YEQ5</accession>
<protein>
    <submittedName>
        <fullName evidence="1">Uncharacterized protein</fullName>
    </submittedName>
</protein>
<organism evidence="1 2">
    <name type="scientific">Tannerella forsythia</name>
    <name type="common">Bacteroides forsythus</name>
    <dbReference type="NCBI Taxonomy" id="28112"/>
    <lineage>
        <taxon>Bacteria</taxon>
        <taxon>Pseudomonadati</taxon>
        <taxon>Bacteroidota</taxon>
        <taxon>Bacteroidia</taxon>
        <taxon>Bacteroidales</taxon>
        <taxon>Tannerellaceae</taxon>
        <taxon>Tannerella</taxon>
    </lineage>
</organism>
<evidence type="ECO:0000313" key="2">
    <source>
        <dbReference type="Proteomes" id="UP000279860"/>
    </source>
</evidence>
<evidence type="ECO:0000313" key="1">
    <source>
        <dbReference type="EMBL" id="RRD69402.1"/>
    </source>
</evidence>
<dbReference type="RefSeq" id="WP_124790993.1">
    <property type="nucleotide sequence ID" value="NZ_RQYN01000114.1"/>
</dbReference>
<gene>
    <name evidence="1" type="ORF">EII41_13505</name>
</gene>
<reference evidence="1 2" key="1">
    <citation type="submission" date="2018-11" db="EMBL/GenBank/DDBJ databases">
        <title>Genomes From Bacteria Associated with the Canine Oral Cavity: a Test Case for Automated Genome-Based Taxonomic Assignment.</title>
        <authorList>
            <person name="Coil D.A."/>
            <person name="Jospin G."/>
            <person name="Darling A.E."/>
            <person name="Wallis C."/>
            <person name="Davis I.J."/>
            <person name="Harris S."/>
            <person name="Eisen J.A."/>
            <person name="Holcombe L.J."/>
            <person name="O'Flynn C."/>
        </authorList>
    </citation>
    <scope>NUCLEOTIDE SEQUENCE [LARGE SCALE GENOMIC DNA]</scope>
    <source>
        <strain evidence="1 2">OH1426_COT-023</strain>
    </source>
</reference>
<dbReference type="AlphaFoldDB" id="A0A3P1YEQ5"/>
<sequence>MKIVNGIMLRAIIYRTINPDTSELRKIPLSKILNDMKFRHLFICAIVLTLSYPSFSQYTVINNQDAMIYTPIQIDQLNERTCKLISKSRSKLITDSIYVYNIYYFQTFRKLTKKDFLDELFFEKLNLQSLYEKDKDGNGLPSSRSIIINKQDKFIGVSWIHYFTKSNECSPFVYIWELPIIREKEKRNIMCYFQIIDMPCRESVIFGRTYKNEIIVFHQKKSESLKITTIKEFIEKYWNEYFD</sequence>
<dbReference type="Proteomes" id="UP000279860">
    <property type="component" value="Unassembled WGS sequence"/>
</dbReference>
<comment type="caution">
    <text evidence="1">The sequence shown here is derived from an EMBL/GenBank/DDBJ whole genome shotgun (WGS) entry which is preliminary data.</text>
</comment>